<dbReference type="InParanoid" id="C1E6U6"/>
<dbReference type="InterPro" id="IPR007873">
    <property type="entry name" value="Glycosyltransferase_ALG3"/>
</dbReference>
<dbReference type="Proteomes" id="UP000002009">
    <property type="component" value="Chromosome 5"/>
</dbReference>
<dbReference type="Pfam" id="PF05208">
    <property type="entry name" value="ALG3"/>
    <property type="match status" value="1"/>
</dbReference>
<dbReference type="PANTHER" id="PTHR12646">
    <property type="entry name" value="NOT56 - RELATED"/>
    <property type="match status" value="1"/>
</dbReference>
<comment type="pathway">
    <text evidence="2">Protein modification; protein glycosylation.</text>
</comment>
<dbReference type="FunCoup" id="C1E6U6">
    <property type="interactions" value="1876"/>
</dbReference>
<name>C1E6U6_MICCC</name>
<evidence type="ECO:0000256" key="7">
    <source>
        <dbReference type="ARBA" id="ARBA00022824"/>
    </source>
</evidence>
<keyword evidence="13" id="KW-1185">Reference proteome</keyword>
<evidence type="ECO:0000313" key="12">
    <source>
        <dbReference type="EMBL" id="ACO63494.1"/>
    </source>
</evidence>
<dbReference type="GO" id="GO:0005789">
    <property type="term" value="C:endoplasmic reticulum membrane"/>
    <property type="evidence" value="ECO:0007669"/>
    <property type="project" value="UniProtKB-SubCell"/>
</dbReference>
<comment type="catalytic activity">
    <reaction evidence="10">
        <text>an alpha-D-Man-(1-&gt;2)-alpha-D-Man-(1-&gt;2)-alpha-D-Man-(1-&gt;3)-[alpha-D-Man-(1-&gt;6)]-beta-D-Man-(1-&gt;4)-beta-D-GlcNAc-(1-&gt;4)-alpha-D-GlcNAc-diphospho-di-trans,poly-cis-dolichol + a di-trans,poly-cis-dolichyl beta-D-mannosyl phosphate = an alpha-D-Man-(1-&gt;2)-alpha-D-Man-(1-&gt;2)-alpha-D-Man-(1-&gt;3)-[alpha-D-Man-(1-&gt;3)-alpha-D-Man-(1-&gt;6)]-beta-D-Man-(1-&gt;4)-beta-D-GlcNAc-(1-&gt;4)-alpha-D-GlcNAc-diphospho-di-trans,poly-cis-dolichol + a di-trans,poly-cis-dolichyl phosphate + H(+)</text>
        <dbReference type="Rhea" id="RHEA:29527"/>
        <dbReference type="Rhea" id="RHEA-COMP:19498"/>
        <dbReference type="Rhea" id="RHEA-COMP:19501"/>
        <dbReference type="Rhea" id="RHEA-COMP:19516"/>
        <dbReference type="Rhea" id="RHEA-COMP:19517"/>
        <dbReference type="ChEBI" id="CHEBI:15378"/>
        <dbReference type="ChEBI" id="CHEBI:57683"/>
        <dbReference type="ChEBI" id="CHEBI:58211"/>
        <dbReference type="ChEBI" id="CHEBI:132515"/>
        <dbReference type="ChEBI" id="CHEBI:132516"/>
        <dbReference type="EC" id="2.4.1.258"/>
    </reaction>
    <physiologicalReaction direction="left-to-right" evidence="10">
        <dbReference type="Rhea" id="RHEA:29528"/>
    </physiologicalReaction>
</comment>
<dbReference type="RefSeq" id="XP_002502236.1">
    <property type="nucleotide sequence ID" value="XM_002502190.1"/>
</dbReference>
<feature type="transmembrane region" description="Helical" evidence="11">
    <location>
        <begin position="117"/>
        <end position="138"/>
    </location>
</feature>
<feature type="transmembrane region" description="Helical" evidence="11">
    <location>
        <begin position="233"/>
        <end position="254"/>
    </location>
</feature>
<evidence type="ECO:0000256" key="5">
    <source>
        <dbReference type="ARBA" id="ARBA00022679"/>
    </source>
</evidence>
<evidence type="ECO:0000256" key="1">
    <source>
        <dbReference type="ARBA" id="ARBA00004477"/>
    </source>
</evidence>
<organism evidence="12 13">
    <name type="scientific">Micromonas commoda (strain RCC299 / NOUM17 / CCMP2709)</name>
    <name type="common">Picoplanktonic green alga</name>
    <dbReference type="NCBI Taxonomy" id="296587"/>
    <lineage>
        <taxon>Eukaryota</taxon>
        <taxon>Viridiplantae</taxon>
        <taxon>Chlorophyta</taxon>
        <taxon>Mamiellophyceae</taxon>
        <taxon>Mamiellales</taxon>
        <taxon>Mamiellaceae</taxon>
        <taxon>Micromonas</taxon>
    </lineage>
</organism>
<gene>
    <name evidence="12" type="ORF">MICPUN_68602</name>
</gene>
<dbReference type="EMBL" id="CP001326">
    <property type="protein sequence ID" value="ACO63494.1"/>
    <property type="molecule type" value="Genomic_DNA"/>
</dbReference>
<dbReference type="OrthoDB" id="20028at2759"/>
<evidence type="ECO:0000256" key="2">
    <source>
        <dbReference type="ARBA" id="ARBA00004922"/>
    </source>
</evidence>
<accession>C1E6U6</accession>
<keyword evidence="5 12" id="KW-0808">Transferase</keyword>
<evidence type="ECO:0000256" key="6">
    <source>
        <dbReference type="ARBA" id="ARBA00022692"/>
    </source>
</evidence>
<evidence type="ECO:0000256" key="3">
    <source>
        <dbReference type="ARBA" id="ARBA00011964"/>
    </source>
</evidence>
<keyword evidence="7" id="KW-0256">Endoplasmic reticulum</keyword>
<protein>
    <recommendedName>
        <fullName evidence="3">dolichyl-P-Man:Man5GlcNAc2-PP-dolichol alpha-1,3-mannosyltransferase</fullName>
        <ecNumber evidence="3">2.4.1.258</ecNumber>
    </recommendedName>
</protein>
<dbReference type="STRING" id="296587.C1E6U6"/>
<proteinExistence type="predicted"/>
<dbReference type="OMA" id="PERYGIH"/>
<feature type="non-terminal residue" evidence="12">
    <location>
        <position position="380"/>
    </location>
</feature>
<feature type="non-terminal residue" evidence="12">
    <location>
        <position position="1"/>
    </location>
</feature>
<keyword evidence="6 11" id="KW-0812">Transmembrane</keyword>
<dbReference type="EC" id="2.4.1.258" evidence="3"/>
<feature type="transmembrane region" description="Helical" evidence="11">
    <location>
        <begin position="179"/>
        <end position="199"/>
    </location>
</feature>
<sequence length="380" mass="41852">LLLGECVLCGLIVWKVPYTEIDWRAYMDEVGGYLGGERDYLKLKGDTGPLVYPAGFVYIYAWLKQLTGGDIFLGQCAFVGLYVIHLAIVLAVYAEARCVPPWVLAALCLSKRIHSIFVLRLFNDCFAMAFAYLAVFLFQRKRWVSGFVAFSLGTSVKMNVLLMAPPALVLLVGGERLSVACAAVAAAVLTQLAVGYEFLSAHPASYVRRAFEFSRVFIHHWSVNFKFVPNETFVSPAFAAALLACHLTLLLALAHRRWHRHGGGFFPAFIVDFFTRAGSDSRPATPAADYAPAHVARVLFEGNFVGIVFARSLHYQFYEWYYHTLPLLLWGGSCASLPGGSATRVATMVAVEVCWNVFPSTPTSSLALLAAHGFILGGIW</sequence>
<evidence type="ECO:0000256" key="8">
    <source>
        <dbReference type="ARBA" id="ARBA00022989"/>
    </source>
</evidence>
<reference evidence="12 13" key="1">
    <citation type="journal article" date="2009" name="Science">
        <title>Green evolution and dynamic adaptations revealed by genomes of the marine picoeukaryotes Micromonas.</title>
        <authorList>
            <person name="Worden A.Z."/>
            <person name="Lee J.H."/>
            <person name="Mock T."/>
            <person name="Rouze P."/>
            <person name="Simmons M.P."/>
            <person name="Aerts A.L."/>
            <person name="Allen A.E."/>
            <person name="Cuvelier M.L."/>
            <person name="Derelle E."/>
            <person name="Everett M.V."/>
            <person name="Foulon E."/>
            <person name="Grimwood J."/>
            <person name="Gundlach H."/>
            <person name="Henrissat B."/>
            <person name="Napoli C."/>
            <person name="McDonald S.M."/>
            <person name="Parker M.S."/>
            <person name="Rombauts S."/>
            <person name="Salamov A."/>
            <person name="Von Dassow P."/>
            <person name="Badger J.H."/>
            <person name="Coutinho P.M."/>
            <person name="Demir E."/>
            <person name="Dubchak I."/>
            <person name="Gentemann C."/>
            <person name="Eikrem W."/>
            <person name="Gready J.E."/>
            <person name="John U."/>
            <person name="Lanier W."/>
            <person name="Lindquist E.A."/>
            <person name="Lucas S."/>
            <person name="Mayer K.F."/>
            <person name="Moreau H."/>
            <person name="Not F."/>
            <person name="Otillar R."/>
            <person name="Panaud O."/>
            <person name="Pangilinan J."/>
            <person name="Paulsen I."/>
            <person name="Piegu B."/>
            <person name="Poliakov A."/>
            <person name="Robbens S."/>
            <person name="Schmutz J."/>
            <person name="Toulza E."/>
            <person name="Wyss T."/>
            <person name="Zelensky A."/>
            <person name="Zhou K."/>
            <person name="Armbrust E.V."/>
            <person name="Bhattacharya D."/>
            <person name="Goodenough U.W."/>
            <person name="Van de Peer Y."/>
            <person name="Grigoriev I.V."/>
        </authorList>
    </citation>
    <scope>NUCLEOTIDE SEQUENCE [LARGE SCALE GENOMIC DNA]</scope>
    <source>
        <strain evidence="13">RCC299 / NOUM17</strain>
    </source>
</reference>
<evidence type="ECO:0000313" key="13">
    <source>
        <dbReference type="Proteomes" id="UP000002009"/>
    </source>
</evidence>
<dbReference type="KEGG" id="mis:MICPUN_68602"/>
<keyword evidence="9 11" id="KW-0472">Membrane</keyword>
<evidence type="ECO:0000256" key="9">
    <source>
        <dbReference type="ARBA" id="ARBA00023136"/>
    </source>
</evidence>
<dbReference type="GeneID" id="8243895"/>
<evidence type="ECO:0000256" key="11">
    <source>
        <dbReference type="SAM" id="Phobius"/>
    </source>
</evidence>
<dbReference type="GO" id="GO:0052925">
    <property type="term" value="F:dol-P-Man:Man(5)GlcNAc(2)-PP-Dol alpha-1,3-mannosyltransferase activity"/>
    <property type="evidence" value="ECO:0007669"/>
    <property type="project" value="UniProtKB-EC"/>
</dbReference>
<dbReference type="eggNOG" id="KOG2762">
    <property type="taxonomic scope" value="Eukaryota"/>
</dbReference>
<comment type="subcellular location">
    <subcellularLocation>
        <location evidence="1">Endoplasmic reticulum membrane</location>
        <topology evidence="1">Multi-pass membrane protein</topology>
    </subcellularLocation>
</comment>
<evidence type="ECO:0000256" key="10">
    <source>
        <dbReference type="ARBA" id="ARBA00049506"/>
    </source>
</evidence>
<keyword evidence="4" id="KW-0328">Glycosyltransferase</keyword>
<evidence type="ECO:0000256" key="4">
    <source>
        <dbReference type="ARBA" id="ARBA00022676"/>
    </source>
</evidence>
<feature type="transmembrane region" description="Helical" evidence="11">
    <location>
        <begin position="144"/>
        <end position="172"/>
    </location>
</feature>
<dbReference type="CAZy" id="GT58">
    <property type="family name" value="Glycosyltransferase Family 58"/>
</dbReference>
<dbReference type="AlphaFoldDB" id="C1E6U6"/>
<feature type="transmembrane region" description="Helical" evidence="11">
    <location>
        <begin position="72"/>
        <end position="96"/>
    </location>
</feature>
<dbReference type="PANTHER" id="PTHR12646:SF0">
    <property type="entry name" value="DOL-P-MAN:MAN(5)GLCNAC(2)-PP-DOL ALPHA-1,3-MANNOSYLTRANSFERASE"/>
    <property type="match status" value="1"/>
</dbReference>
<keyword evidence="8 11" id="KW-1133">Transmembrane helix</keyword>